<evidence type="ECO:0000259" key="5">
    <source>
        <dbReference type="Pfam" id="PF06021"/>
    </source>
</evidence>
<dbReference type="Pfam" id="PF08444">
    <property type="entry name" value="Gly_acyl_tr_C"/>
    <property type="match status" value="1"/>
</dbReference>
<dbReference type="InterPro" id="IPR010313">
    <property type="entry name" value="Glycine_N-acyltransferase"/>
</dbReference>
<feature type="transmembrane region" description="Helical" evidence="4">
    <location>
        <begin position="77"/>
        <end position="101"/>
    </location>
</feature>
<keyword evidence="1 3" id="KW-0808">Transferase</keyword>
<dbReference type="AlphaFoldDB" id="A0A667HQ51"/>
<evidence type="ECO:0000313" key="7">
    <source>
        <dbReference type="Ensembl" id="ENSLCNP00005028726.1"/>
    </source>
</evidence>
<keyword evidence="2 3" id="KW-0012">Acyltransferase</keyword>
<evidence type="ECO:0000259" key="6">
    <source>
        <dbReference type="Pfam" id="PF08444"/>
    </source>
</evidence>
<keyword evidence="4" id="KW-0472">Membrane</keyword>
<protein>
    <recommendedName>
        <fullName evidence="3">Glycine N-acyltransferase-like protein</fullName>
        <ecNumber evidence="3">2.3.1.-</ecNumber>
    </recommendedName>
</protein>
<dbReference type="PANTHER" id="PTHR15298">
    <property type="entry name" value="L-COA N-ACYLTRANSFERASE-RELATED"/>
    <property type="match status" value="1"/>
</dbReference>
<accession>A0A667HQ51</accession>
<evidence type="ECO:0000256" key="3">
    <source>
        <dbReference type="RuleBase" id="RU368002"/>
    </source>
</evidence>
<name>A0A667HQ51_LYNCA</name>
<dbReference type="EC" id="2.3.1.-" evidence="3"/>
<dbReference type="InterPro" id="IPR016181">
    <property type="entry name" value="Acyl_CoA_acyltransferase"/>
</dbReference>
<feature type="domain" description="Glycine N-acyltransferase C-terminal" evidence="6">
    <location>
        <begin position="292"/>
        <end position="380"/>
    </location>
</feature>
<gene>
    <name evidence="7" type="primary">GLYATL2</name>
</gene>
<organism evidence="7 8">
    <name type="scientific">Lynx canadensis</name>
    <name type="common">Canada lynx</name>
    <name type="synonym">Felis canadensis</name>
    <dbReference type="NCBI Taxonomy" id="61383"/>
    <lineage>
        <taxon>Eukaryota</taxon>
        <taxon>Metazoa</taxon>
        <taxon>Chordata</taxon>
        <taxon>Craniata</taxon>
        <taxon>Vertebrata</taxon>
        <taxon>Euteleostomi</taxon>
        <taxon>Mammalia</taxon>
        <taxon>Eutheria</taxon>
        <taxon>Laurasiatheria</taxon>
        <taxon>Carnivora</taxon>
        <taxon>Feliformia</taxon>
        <taxon>Felidae</taxon>
        <taxon>Felinae</taxon>
        <taxon>Lynx</taxon>
    </lineage>
</organism>
<sequence length="384" mass="44546">MFVLHESQKLHILYESLEKSIPESLKVREQGEIWERGVKCGNIGSGLRTFQADGNTSLKSDFFGKDDLNTHIQTPTLLLLLLLFYTLFESILLLSLVEFLICSRLLQYLPFYNITSLPTLGNWSHLSDTNMIIPLPCFKLSVLVDAWPDYQIVITRPQREEMKDDLDHYTNTYQIFTKAPDKLEEVLARPQVINWDQVFQIQGCQESLQEAIRKISASKSVQVDYVKTILIMTEMPVEPNDDQVDVMESFKMPKNISLDPSHAGLVNEQWTFGKNDRSLKYIERCLQNFPGFGVLGPEGRLISWIVMEQSCEMRMGYTVPKYQKHGYMKKTSVHLMNYVIQKKVSCYFHMSEHKEESNQALRDLKFKAASCGWHQWKCSPEKYC</sequence>
<dbReference type="Pfam" id="PF06021">
    <property type="entry name" value="Gly_acyl_tr_N"/>
    <property type="match status" value="1"/>
</dbReference>
<dbReference type="Ensembl" id="ENSLCNT00005032085.1">
    <property type="protein sequence ID" value="ENSLCNP00005028726.1"/>
    <property type="gene ID" value="ENSLCNG00005018685.1"/>
</dbReference>
<proteinExistence type="inferred from homology"/>
<dbReference type="GO" id="GO:0047961">
    <property type="term" value="F:glycine N-acyltransferase activity"/>
    <property type="evidence" value="ECO:0007669"/>
    <property type="project" value="InterPro"/>
</dbReference>
<dbReference type="Gene3D" id="3.40.630.30">
    <property type="match status" value="1"/>
</dbReference>
<evidence type="ECO:0000256" key="4">
    <source>
        <dbReference type="SAM" id="Phobius"/>
    </source>
</evidence>
<dbReference type="PANTHER" id="PTHR15298:SF4">
    <property type="entry name" value="GLYCINE N-ACYLTRANSFERASE-LIKE PROTEIN 2"/>
    <property type="match status" value="1"/>
</dbReference>
<reference evidence="7" key="1">
    <citation type="submission" date="2025-08" db="UniProtKB">
        <authorList>
            <consortium name="Ensembl"/>
        </authorList>
    </citation>
    <scope>IDENTIFICATION</scope>
</reference>
<dbReference type="InterPro" id="IPR013652">
    <property type="entry name" value="Glycine_N-acyltransferase_C"/>
</dbReference>
<dbReference type="GO" id="GO:0005739">
    <property type="term" value="C:mitochondrion"/>
    <property type="evidence" value="ECO:0007669"/>
    <property type="project" value="InterPro"/>
</dbReference>
<dbReference type="SUPFAM" id="SSF55729">
    <property type="entry name" value="Acyl-CoA N-acyltransferases (Nat)"/>
    <property type="match status" value="1"/>
</dbReference>
<keyword evidence="8" id="KW-1185">Reference proteome</keyword>
<feature type="domain" description="Glycine N-acyltransferase N-terminal" evidence="5">
    <location>
        <begin position="137"/>
        <end position="290"/>
    </location>
</feature>
<reference evidence="7" key="2">
    <citation type="submission" date="2025-09" db="UniProtKB">
        <authorList>
            <consortium name="Ensembl"/>
        </authorList>
    </citation>
    <scope>IDENTIFICATION</scope>
</reference>
<comment type="similarity">
    <text evidence="3">Belongs to the glycine N-acyltransferase family.</text>
</comment>
<dbReference type="Proteomes" id="UP000472241">
    <property type="component" value="Unplaced"/>
</dbReference>
<evidence type="ECO:0000313" key="8">
    <source>
        <dbReference type="Proteomes" id="UP000472241"/>
    </source>
</evidence>
<dbReference type="InterPro" id="IPR015938">
    <property type="entry name" value="Glycine_N-acyltransferase_N"/>
</dbReference>
<evidence type="ECO:0000256" key="1">
    <source>
        <dbReference type="ARBA" id="ARBA00022679"/>
    </source>
</evidence>
<keyword evidence="4" id="KW-1133">Transmembrane helix</keyword>
<keyword evidence="4" id="KW-0812">Transmembrane</keyword>
<evidence type="ECO:0000256" key="2">
    <source>
        <dbReference type="ARBA" id="ARBA00023315"/>
    </source>
</evidence>